<dbReference type="EMBL" id="JAHUTI010010785">
    <property type="protein sequence ID" value="MED6235731.1"/>
    <property type="molecule type" value="Genomic_DNA"/>
</dbReference>
<organism evidence="3 4">
    <name type="scientific">Ataeniobius toweri</name>
    <dbReference type="NCBI Taxonomy" id="208326"/>
    <lineage>
        <taxon>Eukaryota</taxon>
        <taxon>Metazoa</taxon>
        <taxon>Chordata</taxon>
        <taxon>Craniata</taxon>
        <taxon>Vertebrata</taxon>
        <taxon>Euteleostomi</taxon>
        <taxon>Actinopterygii</taxon>
        <taxon>Neopterygii</taxon>
        <taxon>Teleostei</taxon>
        <taxon>Neoteleostei</taxon>
        <taxon>Acanthomorphata</taxon>
        <taxon>Ovalentaria</taxon>
        <taxon>Atherinomorphae</taxon>
        <taxon>Cyprinodontiformes</taxon>
        <taxon>Goodeidae</taxon>
        <taxon>Ataeniobius</taxon>
    </lineage>
</organism>
<proteinExistence type="predicted"/>
<evidence type="ECO:0000256" key="2">
    <source>
        <dbReference type="SAM" id="SignalP"/>
    </source>
</evidence>
<reference evidence="3 4" key="1">
    <citation type="submission" date="2021-07" db="EMBL/GenBank/DDBJ databases">
        <authorList>
            <person name="Palmer J.M."/>
        </authorList>
    </citation>
    <scope>NUCLEOTIDE SEQUENCE [LARGE SCALE GENOMIC DNA]</scope>
    <source>
        <strain evidence="3 4">AT_MEX2019</strain>
        <tissue evidence="3">Muscle</tissue>
    </source>
</reference>
<evidence type="ECO:0000313" key="4">
    <source>
        <dbReference type="Proteomes" id="UP001345963"/>
    </source>
</evidence>
<sequence>MCLLNLLLGFPLITPAVSVVLETSMYDDPRTSNPMCCPGCIHVFSSFCKLLTFKLSNIKLTTQLEADSHLLQSKYLGISQMGQMHCFNYPAVLILGTLENKSRVTELLMLLNVLSIFSIYFYDTATVFFFFFYCLIFFIFLFMI</sequence>
<keyword evidence="1" id="KW-0812">Transmembrane</keyword>
<keyword evidence="4" id="KW-1185">Reference proteome</keyword>
<keyword evidence="1" id="KW-0472">Membrane</keyword>
<feature type="chain" id="PRO_5045648152" evidence="2">
    <location>
        <begin position="19"/>
        <end position="144"/>
    </location>
</feature>
<dbReference type="Proteomes" id="UP001345963">
    <property type="component" value="Unassembled WGS sequence"/>
</dbReference>
<feature type="transmembrane region" description="Helical" evidence="1">
    <location>
        <begin position="119"/>
        <end position="143"/>
    </location>
</feature>
<keyword evidence="2" id="KW-0732">Signal</keyword>
<accession>A0ABU7AC58</accession>
<name>A0ABU7AC58_9TELE</name>
<keyword evidence="1" id="KW-1133">Transmembrane helix</keyword>
<evidence type="ECO:0000256" key="1">
    <source>
        <dbReference type="SAM" id="Phobius"/>
    </source>
</evidence>
<protein>
    <submittedName>
        <fullName evidence="3">Uncharacterized protein</fullName>
    </submittedName>
</protein>
<evidence type="ECO:0000313" key="3">
    <source>
        <dbReference type="EMBL" id="MED6235731.1"/>
    </source>
</evidence>
<feature type="signal peptide" evidence="2">
    <location>
        <begin position="1"/>
        <end position="18"/>
    </location>
</feature>
<gene>
    <name evidence="3" type="ORF">ATANTOWER_032391</name>
</gene>
<comment type="caution">
    <text evidence="3">The sequence shown here is derived from an EMBL/GenBank/DDBJ whole genome shotgun (WGS) entry which is preliminary data.</text>
</comment>